<evidence type="ECO:0000256" key="1">
    <source>
        <dbReference type="SAM" id="Phobius"/>
    </source>
</evidence>
<keyword evidence="1" id="KW-1133">Transmembrane helix</keyword>
<keyword evidence="1" id="KW-0812">Transmembrane</keyword>
<organism evidence="2 3">
    <name type="scientific">Collybiopsis luxurians FD-317 M1</name>
    <dbReference type="NCBI Taxonomy" id="944289"/>
    <lineage>
        <taxon>Eukaryota</taxon>
        <taxon>Fungi</taxon>
        <taxon>Dikarya</taxon>
        <taxon>Basidiomycota</taxon>
        <taxon>Agaricomycotina</taxon>
        <taxon>Agaricomycetes</taxon>
        <taxon>Agaricomycetidae</taxon>
        <taxon>Agaricales</taxon>
        <taxon>Marasmiineae</taxon>
        <taxon>Omphalotaceae</taxon>
        <taxon>Collybiopsis</taxon>
        <taxon>Collybiopsis luxurians</taxon>
    </lineage>
</organism>
<protein>
    <submittedName>
        <fullName evidence="2">Uncharacterized protein</fullName>
    </submittedName>
</protein>
<proteinExistence type="predicted"/>
<dbReference type="EMBL" id="KN834769">
    <property type="protein sequence ID" value="KIK61839.1"/>
    <property type="molecule type" value="Genomic_DNA"/>
</dbReference>
<evidence type="ECO:0000313" key="3">
    <source>
        <dbReference type="Proteomes" id="UP000053593"/>
    </source>
</evidence>
<sequence>MICFLDVATCPPSFLALSSVHIYTGCPSTGSSCPPPSRAYRSIINAPRTAPVSVTDQIFPRCVGRQLLRTLFKFLNLSHYLFPSVELVQESIFLTIWKLMLRLSAAWVFIQGDLSVLLYTTWAEFCVILFLLIYFFLVSPILELIFSRPKLVTRCINTTLSYFSYPTH</sequence>
<keyword evidence="1" id="KW-0472">Membrane</keyword>
<accession>A0A0D0CGR6</accession>
<feature type="transmembrane region" description="Helical" evidence="1">
    <location>
        <begin position="122"/>
        <end position="146"/>
    </location>
</feature>
<reference evidence="2 3" key="1">
    <citation type="submission" date="2014-04" db="EMBL/GenBank/DDBJ databases">
        <title>Evolutionary Origins and Diversification of the Mycorrhizal Mutualists.</title>
        <authorList>
            <consortium name="DOE Joint Genome Institute"/>
            <consortium name="Mycorrhizal Genomics Consortium"/>
            <person name="Kohler A."/>
            <person name="Kuo A."/>
            <person name="Nagy L.G."/>
            <person name="Floudas D."/>
            <person name="Copeland A."/>
            <person name="Barry K.W."/>
            <person name="Cichocki N."/>
            <person name="Veneault-Fourrey C."/>
            <person name="LaButti K."/>
            <person name="Lindquist E.A."/>
            <person name="Lipzen A."/>
            <person name="Lundell T."/>
            <person name="Morin E."/>
            <person name="Murat C."/>
            <person name="Riley R."/>
            <person name="Ohm R."/>
            <person name="Sun H."/>
            <person name="Tunlid A."/>
            <person name="Henrissat B."/>
            <person name="Grigoriev I.V."/>
            <person name="Hibbett D.S."/>
            <person name="Martin F."/>
        </authorList>
    </citation>
    <scope>NUCLEOTIDE SEQUENCE [LARGE SCALE GENOMIC DNA]</scope>
    <source>
        <strain evidence="2 3">FD-317 M1</strain>
    </source>
</reference>
<gene>
    <name evidence="2" type="ORF">GYMLUDRAFT_96275</name>
</gene>
<dbReference type="HOGENOM" id="CLU_1586665_0_0_1"/>
<dbReference type="AlphaFoldDB" id="A0A0D0CGR6"/>
<name>A0A0D0CGR6_9AGAR</name>
<dbReference type="Proteomes" id="UP000053593">
    <property type="component" value="Unassembled WGS sequence"/>
</dbReference>
<keyword evidence="3" id="KW-1185">Reference proteome</keyword>
<evidence type="ECO:0000313" key="2">
    <source>
        <dbReference type="EMBL" id="KIK61839.1"/>
    </source>
</evidence>